<dbReference type="EMBL" id="BGZK01000234">
    <property type="protein sequence ID" value="GBP30496.1"/>
    <property type="molecule type" value="Genomic_DNA"/>
</dbReference>
<reference evidence="2 3" key="1">
    <citation type="journal article" date="2019" name="Commun. Biol.">
        <title>The bagworm genome reveals a unique fibroin gene that provides high tensile strength.</title>
        <authorList>
            <person name="Kono N."/>
            <person name="Nakamura H."/>
            <person name="Ohtoshi R."/>
            <person name="Tomita M."/>
            <person name="Numata K."/>
            <person name="Arakawa K."/>
        </authorList>
    </citation>
    <scope>NUCLEOTIDE SEQUENCE [LARGE SCALE GENOMIC DNA]</scope>
</reference>
<accession>A0A4C1UWV9</accession>
<protein>
    <submittedName>
        <fullName evidence="2">Uncharacterized protein</fullName>
    </submittedName>
</protein>
<feature type="compositionally biased region" description="Basic and acidic residues" evidence="1">
    <location>
        <begin position="37"/>
        <end position="47"/>
    </location>
</feature>
<dbReference type="AlphaFoldDB" id="A0A4C1UWV9"/>
<proteinExistence type="predicted"/>
<gene>
    <name evidence="2" type="ORF">EVAR_94676_1</name>
</gene>
<name>A0A4C1UWV9_EUMVA</name>
<evidence type="ECO:0000256" key="1">
    <source>
        <dbReference type="SAM" id="MobiDB-lite"/>
    </source>
</evidence>
<dbReference type="Proteomes" id="UP000299102">
    <property type="component" value="Unassembled WGS sequence"/>
</dbReference>
<feature type="region of interest" description="Disordered" evidence="1">
    <location>
        <begin position="24"/>
        <end position="67"/>
    </location>
</feature>
<feature type="compositionally biased region" description="Polar residues" evidence="1">
    <location>
        <begin position="24"/>
        <end position="33"/>
    </location>
</feature>
<sequence>MLQLTFDRGVARVDVQRTTGSLYRYHSNPTSNLAPKPETDAGTDVRYHPSVGSDTHSANSKYGNKRSHVTKRISWLKIHSALSIPWYLCPKCVIRCARACTESDGTPVAG</sequence>
<evidence type="ECO:0000313" key="2">
    <source>
        <dbReference type="EMBL" id="GBP30496.1"/>
    </source>
</evidence>
<feature type="compositionally biased region" description="Polar residues" evidence="1">
    <location>
        <begin position="52"/>
        <end position="62"/>
    </location>
</feature>
<comment type="caution">
    <text evidence="2">The sequence shown here is derived from an EMBL/GenBank/DDBJ whole genome shotgun (WGS) entry which is preliminary data.</text>
</comment>
<keyword evidence="3" id="KW-1185">Reference proteome</keyword>
<evidence type="ECO:0000313" key="3">
    <source>
        <dbReference type="Proteomes" id="UP000299102"/>
    </source>
</evidence>
<organism evidence="2 3">
    <name type="scientific">Eumeta variegata</name>
    <name type="common">Bagworm moth</name>
    <name type="synonym">Eumeta japonica</name>
    <dbReference type="NCBI Taxonomy" id="151549"/>
    <lineage>
        <taxon>Eukaryota</taxon>
        <taxon>Metazoa</taxon>
        <taxon>Ecdysozoa</taxon>
        <taxon>Arthropoda</taxon>
        <taxon>Hexapoda</taxon>
        <taxon>Insecta</taxon>
        <taxon>Pterygota</taxon>
        <taxon>Neoptera</taxon>
        <taxon>Endopterygota</taxon>
        <taxon>Lepidoptera</taxon>
        <taxon>Glossata</taxon>
        <taxon>Ditrysia</taxon>
        <taxon>Tineoidea</taxon>
        <taxon>Psychidae</taxon>
        <taxon>Oiketicinae</taxon>
        <taxon>Eumeta</taxon>
    </lineage>
</organism>